<dbReference type="InterPro" id="IPR036591">
    <property type="entry name" value="YggU-like_sf"/>
</dbReference>
<accession>A0A7C8MEZ1</accession>
<organism evidence="2 3">
    <name type="scientific">Massariosphaeria phaeospora</name>
    <dbReference type="NCBI Taxonomy" id="100035"/>
    <lineage>
        <taxon>Eukaryota</taxon>
        <taxon>Fungi</taxon>
        <taxon>Dikarya</taxon>
        <taxon>Ascomycota</taxon>
        <taxon>Pezizomycotina</taxon>
        <taxon>Dothideomycetes</taxon>
        <taxon>Pleosporomycetidae</taxon>
        <taxon>Pleosporales</taxon>
        <taxon>Pleosporales incertae sedis</taxon>
        <taxon>Massariosphaeria</taxon>
    </lineage>
</organism>
<dbReference type="Proteomes" id="UP000481861">
    <property type="component" value="Unassembled WGS sequence"/>
</dbReference>
<gene>
    <name evidence="2" type="ORF">BDV95DRAFT_602737</name>
</gene>
<evidence type="ECO:0000256" key="1">
    <source>
        <dbReference type="ARBA" id="ARBA00010364"/>
    </source>
</evidence>
<evidence type="ECO:0000313" key="2">
    <source>
        <dbReference type="EMBL" id="KAF2876778.1"/>
    </source>
</evidence>
<dbReference type="PANTHER" id="PTHR13420">
    <property type="entry name" value="UPF0235 PROTEIN C15ORF40"/>
    <property type="match status" value="1"/>
</dbReference>
<name>A0A7C8MEZ1_9PLEO</name>
<dbReference type="AlphaFoldDB" id="A0A7C8MEZ1"/>
<dbReference type="Pfam" id="PF02594">
    <property type="entry name" value="DUF167"/>
    <property type="match status" value="1"/>
</dbReference>
<dbReference type="EMBL" id="JAADJZ010000003">
    <property type="protein sequence ID" value="KAF2876778.1"/>
    <property type="molecule type" value="Genomic_DNA"/>
</dbReference>
<sequence length="118" mass="12349">MLAPAIRFVAAKGSAKAQTGSIQLLCRVKPGVSAGREGIVHVSGAGVELCVAAQARAGEANRAVCQVIAEALKVPKSDIHIAKGTKTREKTVMIKNITEDPAEAIECIKIMLQESATR</sequence>
<dbReference type="SMART" id="SM01152">
    <property type="entry name" value="DUF167"/>
    <property type="match status" value="1"/>
</dbReference>
<evidence type="ECO:0000313" key="3">
    <source>
        <dbReference type="Proteomes" id="UP000481861"/>
    </source>
</evidence>
<reference evidence="2 3" key="1">
    <citation type="submission" date="2020-01" db="EMBL/GenBank/DDBJ databases">
        <authorList>
            <consortium name="DOE Joint Genome Institute"/>
            <person name="Haridas S."/>
            <person name="Albert R."/>
            <person name="Binder M."/>
            <person name="Bloem J."/>
            <person name="Labutti K."/>
            <person name="Salamov A."/>
            <person name="Andreopoulos B."/>
            <person name="Baker S.E."/>
            <person name="Barry K."/>
            <person name="Bills G."/>
            <person name="Bluhm B.H."/>
            <person name="Cannon C."/>
            <person name="Castanera R."/>
            <person name="Culley D.E."/>
            <person name="Daum C."/>
            <person name="Ezra D."/>
            <person name="Gonzalez J.B."/>
            <person name="Henrissat B."/>
            <person name="Kuo A."/>
            <person name="Liang C."/>
            <person name="Lipzen A."/>
            <person name="Lutzoni F."/>
            <person name="Magnuson J."/>
            <person name="Mondo S."/>
            <person name="Nolan M."/>
            <person name="Ohm R."/>
            <person name="Pangilinan J."/>
            <person name="Park H.-J.H."/>
            <person name="Ramirez L."/>
            <person name="Alfaro M."/>
            <person name="Sun H."/>
            <person name="Tritt A."/>
            <person name="Yoshinaga Y."/>
            <person name="Zwiers L.-H.L."/>
            <person name="Turgeon B.G."/>
            <person name="Goodwin S.B."/>
            <person name="Spatafora J.W."/>
            <person name="Crous P.W."/>
            <person name="Grigoriev I.V."/>
        </authorList>
    </citation>
    <scope>NUCLEOTIDE SEQUENCE [LARGE SCALE GENOMIC DNA]</scope>
    <source>
        <strain evidence="2 3">CBS 611.86</strain>
    </source>
</reference>
<comment type="caution">
    <text evidence="2">The sequence shown here is derived from an EMBL/GenBank/DDBJ whole genome shotgun (WGS) entry which is preliminary data.</text>
</comment>
<dbReference type="NCBIfam" id="TIGR00251">
    <property type="entry name" value="DUF167 family protein"/>
    <property type="match status" value="1"/>
</dbReference>
<keyword evidence="3" id="KW-1185">Reference proteome</keyword>
<dbReference type="HAMAP" id="MF_00634">
    <property type="entry name" value="UPF0235"/>
    <property type="match status" value="1"/>
</dbReference>
<dbReference type="OrthoDB" id="244097at2759"/>
<dbReference type="SUPFAM" id="SSF69786">
    <property type="entry name" value="YggU-like"/>
    <property type="match status" value="1"/>
</dbReference>
<protein>
    <submittedName>
        <fullName evidence="2">DUF167 domain protein</fullName>
    </submittedName>
</protein>
<dbReference type="Gene3D" id="3.30.1200.10">
    <property type="entry name" value="YggU-like"/>
    <property type="match status" value="1"/>
</dbReference>
<proteinExistence type="inferred from homology"/>
<dbReference type="GO" id="GO:0005737">
    <property type="term" value="C:cytoplasm"/>
    <property type="evidence" value="ECO:0007669"/>
    <property type="project" value="TreeGrafter"/>
</dbReference>
<dbReference type="PANTHER" id="PTHR13420:SF7">
    <property type="entry name" value="UPF0235 PROTEIN C15ORF40"/>
    <property type="match status" value="1"/>
</dbReference>
<comment type="similarity">
    <text evidence="1">Belongs to the UPF0235 family.</text>
</comment>
<dbReference type="InterPro" id="IPR003746">
    <property type="entry name" value="DUF167"/>
</dbReference>